<feature type="transmembrane region" description="Helical" evidence="1">
    <location>
        <begin position="140"/>
        <end position="160"/>
    </location>
</feature>
<proteinExistence type="predicted"/>
<dbReference type="STRING" id="1163617.SCD_n00188"/>
<organism evidence="2 3">
    <name type="scientific">Sulfuricella denitrificans (strain DSM 22764 / NBRC 105220 / skB26)</name>
    <dbReference type="NCBI Taxonomy" id="1163617"/>
    <lineage>
        <taxon>Bacteria</taxon>
        <taxon>Pseudomonadati</taxon>
        <taxon>Pseudomonadota</taxon>
        <taxon>Betaproteobacteria</taxon>
        <taxon>Nitrosomonadales</taxon>
        <taxon>Sulfuricellaceae</taxon>
        <taxon>Sulfuricella</taxon>
    </lineage>
</organism>
<gene>
    <name evidence="2" type="ORF">SCD_n00188</name>
</gene>
<keyword evidence="1" id="KW-0812">Transmembrane</keyword>
<evidence type="ECO:0000313" key="2">
    <source>
        <dbReference type="EMBL" id="BAN34037.1"/>
    </source>
</evidence>
<evidence type="ECO:0000256" key="1">
    <source>
        <dbReference type="SAM" id="Phobius"/>
    </source>
</evidence>
<keyword evidence="1" id="KW-0472">Membrane</keyword>
<feature type="transmembrane region" description="Helical" evidence="1">
    <location>
        <begin position="85"/>
        <end position="108"/>
    </location>
</feature>
<evidence type="ECO:0008006" key="4">
    <source>
        <dbReference type="Google" id="ProtNLM"/>
    </source>
</evidence>
<dbReference type="AlphaFoldDB" id="S6AZV8"/>
<dbReference type="RefSeq" id="WP_009207017.1">
    <property type="nucleotide sequence ID" value="NC_022357.1"/>
</dbReference>
<sequence length="219" mass="22681">MPFSPLYFVLLLVALGLLAVFVQIGALTLAFDKLGLSPHSATLLLFTSLLGSLINLPLFSVKAEGPSPSMPQPFRSLLRLPPREFTGKTVVAINVGGCLVPLAFSVFLLRHNPLNPLMVISAVALVAMVCRLASRPVPGVGIGIPIFVAPLVAAMASIIIDPENSAPLAYISGTLGVLIGADLSRLGDIRKMGAPFASIGGAGTFDGIFLSGIVAVLLT</sequence>
<accession>S6AZV8</accession>
<evidence type="ECO:0000313" key="3">
    <source>
        <dbReference type="Proteomes" id="UP000015559"/>
    </source>
</evidence>
<keyword evidence="3" id="KW-1185">Reference proteome</keyword>
<keyword evidence="1" id="KW-1133">Transmembrane helix</keyword>
<dbReference type="Proteomes" id="UP000015559">
    <property type="component" value="Chromosome"/>
</dbReference>
<dbReference type="eggNOG" id="COG4089">
    <property type="taxonomic scope" value="Bacteria"/>
</dbReference>
<dbReference type="Pfam" id="PF07758">
    <property type="entry name" value="DUF1614"/>
    <property type="match status" value="1"/>
</dbReference>
<feature type="transmembrane region" description="Helical" evidence="1">
    <location>
        <begin position="7"/>
        <end position="31"/>
    </location>
</feature>
<dbReference type="OrthoDB" id="9782559at2"/>
<dbReference type="KEGG" id="sdr:SCD_n00188"/>
<name>S6AZV8_SULDS</name>
<feature type="transmembrane region" description="Helical" evidence="1">
    <location>
        <begin position="196"/>
        <end position="218"/>
    </location>
</feature>
<dbReference type="InterPro" id="IPR011672">
    <property type="entry name" value="DUF1614"/>
</dbReference>
<dbReference type="EMBL" id="AP013066">
    <property type="protein sequence ID" value="BAN34037.1"/>
    <property type="molecule type" value="Genomic_DNA"/>
</dbReference>
<protein>
    <recommendedName>
        <fullName evidence="4">DUF1614 domain-containing protein</fullName>
    </recommendedName>
</protein>
<dbReference type="HOGENOM" id="CLU_082100_0_0_4"/>
<feature type="transmembrane region" description="Helical" evidence="1">
    <location>
        <begin position="43"/>
        <end position="64"/>
    </location>
</feature>
<feature type="transmembrane region" description="Helical" evidence="1">
    <location>
        <begin position="114"/>
        <end position="133"/>
    </location>
</feature>
<reference evidence="2 3" key="1">
    <citation type="journal article" date="2012" name="Appl. Environ. Microbiol.">
        <title>Draft genome sequence of a psychrotolerant sulfur-oxidizing bacterium, Sulfuricella denitrificans skB26, and proteomic insights into cold adaptation.</title>
        <authorList>
            <person name="Watanabe T."/>
            <person name="Kojima H."/>
            <person name="Fukui M."/>
        </authorList>
    </citation>
    <scope>NUCLEOTIDE SEQUENCE [LARGE SCALE GENOMIC DNA]</scope>
    <source>
        <strain evidence="3">skB26</strain>
    </source>
</reference>